<keyword evidence="20" id="KW-1185">Reference proteome</keyword>
<evidence type="ECO:0000256" key="17">
    <source>
        <dbReference type="SAM" id="SignalP"/>
    </source>
</evidence>
<dbReference type="InterPro" id="IPR013320">
    <property type="entry name" value="ConA-like_dom_sf"/>
</dbReference>
<organism evidence="19 20">
    <name type="scientific">Aspergillus lucknowensis</name>
    <dbReference type="NCBI Taxonomy" id="176173"/>
    <lineage>
        <taxon>Eukaryota</taxon>
        <taxon>Fungi</taxon>
        <taxon>Dikarya</taxon>
        <taxon>Ascomycota</taxon>
        <taxon>Pezizomycotina</taxon>
        <taxon>Eurotiomycetes</taxon>
        <taxon>Eurotiomycetidae</taxon>
        <taxon>Eurotiales</taxon>
        <taxon>Aspergillaceae</taxon>
        <taxon>Aspergillus</taxon>
        <taxon>Aspergillus subgen. Nidulantes</taxon>
    </lineage>
</organism>
<evidence type="ECO:0000256" key="16">
    <source>
        <dbReference type="SAM" id="MobiDB-lite"/>
    </source>
</evidence>
<evidence type="ECO:0000259" key="18">
    <source>
        <dbReference type="PROSITE" id="PS51762"/>
    </source>
</evidence>
<evidence type="ECO:0000256" key="12">
    <source>
        <dbReference type="ARBA" id="ARBA00023295"/>
    </source>
</evidence>
<dbReference type="InterPro" id="IPR017168">
    <property type="entry name" value="CHR-like"/>
</dbReference>
<accession>A0ABR4LDD2</accession>
<keyword evidence="4" id="KW-0336">GPI-anchor</keyword>
<dbReference type="CDD" id="cd02183">
    <property type="entry name" value="GH16_fungal_CRH1_transglycosylase"/>
    <property type="match status" value="1"/>
</dbReference>
<reference evidence="19 20" key="1">
    <citation type="submission" date="2024-07" db="EMBL/GenBank/DDBJ databases">
        <title>Section-level genome sequencing and comparative genomics of Aspergillus sections Usti and Cavernicolus.</title>
        <authorList>
            <consortium name="Lawrence Berkeley National Laboratory"/>
            <person name="Nybo J.L."/>
            <person name="Vesth T.C."/>
            <person name="Theobald S."/>
            <person name="Frisvad J.C."/>
            <person name="Larsen T.O."/>
            <person name="Kjaerboelling I."/>
            <person name="Rothschild-Mancinelli K."/>
            <person name="Lyhne E.K."/>
            <person name="Kogle M.E."/>
            <person name="Barry K."/>
            <person name="Clum A."/>
            <person name="Na H."/>
            <person name="Ledsgaard L."/>
            <person name="Lin J."/>
            <person name="Lipzen A."/>
            <person name="Kuo A."/>
            <person name="Riley R."/>
            <person name="Mondo S."/>
            <person name="Labutti K."/>
            <person name="Haridas S."/>
            <person name="Pangalinan J."/>
            <person name="Salamov A.A."/>
            <person name="Simmons B.A."/>
            <person name="Magnuson J.K."/>
            <person name="Chen J."/>
            <person name="Drula E."/>
            <person name="Henrissat B."/>
            <person name="Wiebenga A."/>
            <person name="Lubbers R.J."/>
            <person name="Gomes A.C."/>
            <person name="Macurrencykelacurrency M.R."/>
            <person name="Stajich J."/>
            <person name="Grigoriev I.V."/>
            <person name="Mortensen U.H."/>
            <person name="De Vries R.P."/>
            <person name="Baker S.E."/>
            <person name="Andersen M.R."/>
        </authorList>
    </citation>
    <scope>NUCLEOTIDE SEQUENCE [LARGE SCALE GENOMIC DNA]</scope>
    <source>
        <strain evidence="19 20">CBS 449.75</strain>
    </source>
</reference>
<evidence type="ECO:0000256" key="7">
    <source>
        <dbReference type="ARBA" id="ARBA00022729"/>
    </source>
</evidence>
<evidence type="ECO:0000256" key="9">
    <source>
        <dbReference type="ARBA" id="ARBA00023136"/>
    </source>
</evidence>
<evidence type="ECO:0000256" key="14">
    <source>
        <dbReference type="ARBA" id="ARBA00038074"/>
    </source>
</evidence>
<keyword evidence="6" id="KW-0808">Transferase</keyword>
<dbReference type="EMBL" id="JBFXLQ010000066">
    <property type="protein sequence ID" value="KAL2862533.1"/>
    <property type="molecule type" value="Genomic_DNA"/>
</dbReference>
<keyword evidence="10" id="KW-0325">Glycoprotein</keyword>
<dbReference type="Gene3D" id="2.60.120.200">
    <property type="match status" value="1"/>
</dbReference>
<evidence type="ECO:0000256" key="2">
    <source>
        <dbReference type="ARBA" id="ARBA00004609"/>
    </source>
</evidence>
<evidence type="ECO:0000256" key="5">
    <source>
        <dbReference type="ARBA" id="ARBA00022676"/>
    </source>
</evidence>
<feature type="signal peptide" evidence="17">
    <location>
        <begin position="1"/>
        <end position="21"/>
    </location>
</feature>
<dbReference type="PROSITE" id="PS51762">
    <property type="entry name" value="GH16_2"/>
    <property type="match status" value="1"/>
</dbReference>
<proteinExistence type="inferred from homology"/>
<dbReference type="Proteomes" id="UP001610432">
    <property type="component" value="Unassembled WGS sequence"/>
</dbReference>
<evidence type="ECO:0000256" key="3">
    <source>
        <dbReference type="ARBA" id="ARBA00022475"/>
    </source>
</evidence>
<dbReference type="GeneID" id="98149811"/>
<keyword evidence="9 15" id="KW-0472">Membrane</keyword>
<dbReference type="PANTHER" id="PTHR10963:SF27">
    <property type="entry name" value="GLYCOSIDASE-RELATED"/>
    <property type="match status" value="1"/>
</dbReference>
<keyword evidence="3" id="KW-1003">Cell membrane</keyword>
<sequence>MRISFKWTAIAVVAVIQSCAAQTYTECNPLEETCDPNDGLATYRFSTNFTTGDSAFDGWTTTSGTVTSTDLGALFTINEQGDAPTIETKFYIFFGYIEARFRAASGTGIVSTAILESDDLDEIDWEQVSTFDNQIQTNYFGKGNTTSYDRAITVSVSSPEETFHTYSISWTESATQWFVDGTLVRTLNYADAVGGKNYPQTPMRVRIGIWAGGDPSNSPGTIEWAGGETDYTQGPFSMYLESVRIVNYNPAEEYTYTDRTGSYTSISASNATSEDETEGEGQSSSIPVIPTTTRVAPSSSVTVSVTVTPSVCPTSSAVPTPSYTPVYGLGVSVRGSAAGMSSILGIVAIVIAGKVLF</sequence>
<keyword evidence="8 15" id="KW-0378">Hydrolase</keyword>
<gene>
    <name evidence="19" type="ORF">BJX67DRAFT_391199</name>
</gene>
<feature type="domain" description="GH16" evidence="18">
    <location>
        <begin position="43"/>
        <end position="233"/>
    </location>
</feature>
<evidence type="ECO:0000313" key="20">
    <source>
        <dbReference type="Proteomes" id="UP001610432"/>
    </source>
</evidence>
<dbReference type="PROSITE" id="PS51257">
    <property type="entry name" value="PROKAR_LIPOPROTEIN"/>
    <property type="match status" value="1"/>
</dbReference>
<keyword evidence="13" id="KW-0961">Cell wall biogenesis/degradation</keyword>
<comment type="subcellular location">
    <subcellularLocation>
        <location evidence="2">Cell membrane</location>
        <topology evidence="2">Lipid-anchor</topology>
        <topology evidence="2">GPI-anchor</topology>
    </subcellularLocation>
</comment>
<comment type="caution">
    <text evidence="19">The sequence shown here is derived from an EMBL/GenBank/DDBJ whole genome shotgun (WGS) entry which is preliminary data.</text>
</comment>
<evidence type="ECO:0000256" key="13">
    <source>
        <dbReference type="ARBA" id="ARBA00023316"/>
    </source>
</evidence>
<keyword evidence="5" id="KW-0328">Glycosyltransferase</keyword>
<keyword evidence="7 17" id="KW-0732">Signal</keyword>
<dbReference type="PIRSF" id="PIRSF037299">
    <property type="entry name" value="Glycosidase_CRH1_prd"/>
    <property type="match status" value="1"/>
</dbReference>
<evidence type="ECO:0000256" key="10">
    <source>
        <dbReference type="ARBA" id="ARBA00023180"/>
    </source>
</evidence>
<keyword evidence="11" id="KW-0449">Lipoprotein</keyword>
<evidence type="ECO:0000256" key="8">
    <source>
        <dbReference type="ARBA" id="ARBA00022801"/>
    </source>
</evidence>
<comment type="catalytic activity">
    <reaction evidence="1">
        <text>Random endo-hydrolysis of N-acetyl-beta-D-glucosaminide (1-&gt;4)-beta-linkages in chitin and chitodextrins.</text>
        <dbReference type="EC" id="3.2.1.14"/>
    </reaction>
</comment>
<evidence type="ECO:0000313" key="19">
    <source>
        <dbReference type="EMBL" id="KAL2862533.1"/>
    </source>
</evidence>
<evidence type="ECO:0000256" key="4">
    <source>
        <dbReference type="ARBA" id="ARBA00022622"/>
    </source>
</evidence>
<evidence type="ECO:0000256" key="6">
    <source>
        <dbReference type="ARBA" id="ARBA00022679"/>
    </source>
</evidence>
<feature type="region of interest" description="Disordered" evidence="16">
    <location>
        <begin position="265"/>
        <end position="291"/>
    </location>
</feature>
<dbReference type="InterPro" id="IPR000757">
    <property type="entry name" value="Beta-glucanase-like"/>
</dbReference>
<evidence type="ECO:0000256" key="15">
    <source>
        <dbReference type="PIRNR" id="PIRNR037299"/>
    </source>
</evidence>
<dbReference type="SUPFAM" id="SSF49899">
    <property type="entry name" value="Concanavalin A-like lectins/glucanases"/>
    <property type="match status" value="1"/>
</dbReference>
<dbReference type="PANTHER" id="PTHR10963">
    <property type="entry name" value="GLYCOSYL HYDROLASE-RELATED"/>
    <property type="match status" value="1"/>
</dbReference>
<evidence type="ECO:0000256" key="11">
    <source>
        <dbReference type="ARBA" id="ARBA00023288"/>
    </source>
</evidence>
<dbReference type="InterPro" id="IPR050546">
    <property type="entry name" value="Glycosyl_Hydrlase_16"/>
</dbReference>
<comment type="similarity">
    <text evidence="14">Belongs to the glycosyl hydrolase 16 family. CRH1 subfamily.</text>
</comment>
<dbReference type="Pfam" id="PF00722">
    <property type="entry name" value="Glyco_hydro_16"/>
    <property type="match status" value="1"/>
</dbReference>
<feature type="chain" id="PRO_5045045404" description="Crh-like protein" evidence="17">
    <location>
        <begin position="22"/>
        <end position="357"/>
    </location>
</feature>
<keyword evidence="12" id="KW-0326">Glycosidase</keyword>
<evidence type="ECO:0000256" key="1">
    <source>
        <dbReference type="ARBA" id="ARBA00000822"/>
    </source>
</evidence>
<name>A0ABR4LDD2_9EURO</name>
<protein>
    <recommendedName>
        <fullName evidence="15">Crh-like protein</fullName>
        <ecNumber evidence="15">3.2.-.-</ecNumber>
    </recommendedName>
</protein>
<dbReference type="EC" id="3.2.-.-" evidence="15"/>
<dbReference type="RefSeq" id="XP_070881512.1">
    <property type="nucleotide sequence ID" value="XM_071034739.1"/>
</dbReference>